<evidence type="ECO:0000256" key="1">
    <source>
        <dbReference type="ARBA" id="ARBA00022748"/>
    </source>
</evidence>
<evidence type="ECO:0000256" key="2">
    <source>
        <dbReference type="SAM" id="MobiDB-lite"/>
    </source>
</evidence>
<dbReference type="AlphaFoldDB" id="A0A0P7JLU6"/>
<reference evidence="3 4" key="1">
    <citation type="submission" date="2015-09" db="EMBL/GenBank/DDBJ databases">
        <title>Draft genome sequence of Aliiroseovarius crassostreae CV919-312TSm, the causative agent of Roseovarius Oyster Disease (formerly Juvenile Oyster Disease).</title>
        <authorList>
            <person name="Kessner L."/>
            <person name="Spinard E."/>
            <person name="Nelson D."/>
        </authorList>
    </citation>
    <scope>NUCLEOTIDE SEQUENCE [LARGE SCALE GENOMIC DNA]</scope>
    <source>
        <strain evidence="3 4">CV919-312</strain>
    </source>
</reference>
<keyword evidence="1" id="KW-0201">Cytochrome c-type biogenesis</keyword>
<keyword evidence="4" id="KW-1185">Reference proteome</keyword>
<evidence type="ECO:0000313" key="3">
    <source>
        <dbReference type="EMBL" id="KPN62039.1"/>
    </source>
</evidence>
<dbReference type="Gene3D" id="1.25.40.10">
    <property type="entry name" value="Tetratricopeptide repeat domain"/>
    <property type="match status" value="1"/>
</dbReference>
<dbReference type="EMBL" id="LKBA01000023">
    <property type="protein sequence ID" value="KPN62039.1"/>
    <property type="molecule type" value="Genomic_DNA"/>
</dbReference>
<dbReference type="STRING" id="154981.AKJ29_05420"/>
<dbReference type="GO" id="GO:0017004">
    <property type="term" value="P:cytochrome complex assembly"/>
    <property type="evidence" value="ECO:0007669"/>
    <property type="project" value="UniProtKB-KW"/>
</dbReference>
<feature type="region of interest" description="Disordered" evidence="2">
    <location>
        <begin position="142"/>
        <end position="161"/>
    </location>
</feature>
<gene>
    <name evidence="3" type="ORF">AKJ29_05420</name>
</gene>
<organism evidence="3 4">
    <name type="scientific">Aliiroseovarius crassostreae</name>
    <dbReference type="NCBI Taxonomy" id="154981"/>
    <lineage>
        <taxon>Bacteria</taxon>
        <taxon>Pseudomonadati</taxon>
        <taxon>Pseudomonadota</taxon>
        <taxon>Alphaproteobacteria</taxon>
        <taxon>Rhodobacterales</taxon>
        <taxon>Paracoccaceae</taxon>
        <taxon>Aliiroseovarius</taxon>
    </lineage>
</organism>
<dbReference type="InterPro" id="IPR017560">
    <property type="entry name" value="Cyt_c_biogenesis_CcmI"/>
</dbReference>
<evidence type="ECO:0008006" key="5">
    <source>
        <dbReference type="Google" id="ProtNLM"/>
    </source>
</evidence>
<dbReference type="RefSeq" id="WP_055192689.1">
    <property type="nucleotide sequence ID" value="NZ_FPBS01000040.1"/>
</dbReference>
<evidence type="ECO:0000313" key="4">
    <source>
        <dbReference type="Proteomes" id="UP000050471"/>
    </source>
</evidence>
<sequence length="423" mass="45903">MVFWALTGAIVLAAVLILSRQILRRTPEEAGSEITSDMQIYRDQLKELDRDLERGTVGKNEADRTRLEISRRLLDADRQAQARMRATDAPEGTTRLAMGLAATALITGSFGLYWGLGSPGAEDLGLKKRIAKAEALRVARPSQAEIEAERPEWSGPPEGTPENYIKLVDSLRAKMQETPEDPRGLDLLVQHETNMGNLIAARTAMDRLMEIKGSEASSDDYARQADVMIMTAGGFVSPEAEEALRVALIKDASNPVARYYTGLMFAQNSRPDLAFRLWRALLEEGPDGAPWITPIRTQIERLAQMAGENFTLPPRAAKATAPLPSADPDGLAGPSAEDMAAAAEMSDEDRQDMIRGMVNQLSERLATEGGTPAEWARLITVLGVLGDTERAAAIWGEAQKTFAGTGDAFEMVKQAAIQAGVAE</sequence>
<accession>A0A0P7JLU6</accession>
<dbReference type="OrthoDB" id="9815847at2"/>
<dbReference type="NCBIfam" id="TIGR03142">
    <property type="entry name" value="cytochro_ccmI"/>
    <property type="match status" value="1"/>
</dbReference>
<feature type="region of interest" description="Disordered" evidence="2">
    <location>
        <begin position="318"/>
        <end position="337"/>
    </location>
</feature>
<dbReference type="Proteomes" id="UP000050471">
    <property type="component" value="Unassembled WGS sequence"/>
</dbReference>
<protein>
    <recommendedName>
        <fullName evidence="5">Cytochrome C</fullName>
    </recommendedName>
</protein>
<name>A0A0P7JLU6_9RHOB</name>
<comment type="caution">
    <text evidence="3">The sequence shown here is derived from an EMBL/GenBank/DDBJ whole genome shotgun (WGS) entry which is preliminary data.</text>
</comment>
<dbReference type="InterPro" id="IPR011990">
    <property type="entry name" value="TPR-like_helical_dom_sf"/>
</dbReference>
<proteinExistence type="predicted"/>